<keyword evidence="2" id="KW-1185">Reference proteome</keyword>
<accession>A0AAN6UHB9</accession>
<evidence type="ECO:0000313" key="2">
    <source>
        <dbReference type="Proteomes" id="UP001304895"/>
    </source>
</evidence>
<dbReference type="Proteomes" id="UP001304895">
    <property type="component" value="Unassembled WGS sequence"/>
</dbReference>
<protein>
    <submittedName>
        <fullName evidence="1">Uncharacterized protein</fullName>
    </submittedName>
</protein>
<proteinExistence type="predicted"/>
<reference evidence="1" key="1">
    <citation type="journal article" date="2023" name="Mol. Phylogenet. Evol.">
        <title>Genome-scale phylogeny and comparative genomics of the fungal order Sordariales.</title>
        <authorList>
            <person name="Hensen N."/>
            <person name="Bonometti L."/>
            <person name="Westerberg I."/>
            <person name="Brannstrom I.O."/>
            <person name="Guillou S."/>
            <person name="Cros-Aarteil S."/>
            <person name="Calhoun S."/>
            <person name="Haridas S."/>
            <person name="Kuo A."/>
            <person name="Mondo S."/>
            <person name="Pangilinan J."/>
            <person name="Riley R."/>
            <person name="LaButti K."/>
            <person name="Andreopoulos B."/>
            <person name="Lipzen A."/>
            <person name="Chen C."/>
            <person name="Yan M."/>
            <person name="Daum C."/>
            <person name="Ng V."/>
            <person name="Clum A."/>
            <person name="Steindorff A."/>
            <person name="Ohm R.A."/>
            <person name="Martin F."/>
            <person name="Silar P."/>
            <person name="Natvig D.O."/>
            <person name="Lalanne C."/>
            <person name="Gautier V."/>
            <person name="Ament-Velasquez S.L."/>
            <person name="Kruys A."/>
            <person name="Hutchinson M.I."/>
            <person name="Powell A.J."/>
            <person name="Barry K."/>
            <person name="Miller A.N."/>
            <person name="Grigoriev I.V."/>
            <person name="Debuchy R."/>
            <person name="Gladieux P."/>
            <person name="Hiltunen Thoren M."/>
            <person name="Johannesson H."/>
        </authorList>
    </citation>
    <scope>NUCLEOTIDE SEQUENCE</scope>
    <source>
        <strain evidence="1">CBS 123565</strain>
    </source>
</reference>
<dbReference type="AlphaFoldDB" id="A0AAN6UHB9"/>
<reference evidence="1" key="2">
    <citation type="submission" date="2023-05" db="EMBL/GenBank/DDBJ databases">
        <authorList>
            <consortium name="Lawrence Berkeley National Laboratory"/>
            <person name="Steindorff A."/>
            <person name="Hensen N."/>
            <person name="Bonometti L."/>
            <person name="Westerberg I."/>
            <person name="Brannstrom I.O."/>
            <person name="Guillou S."/>
            <person name="Cros-Aarteil S."/>
            <person name="Calhoun S."/>
            <person name="Haridas S."/>
            <person name="Kuo A."/>
            <person name="Mondo S."/>
            <person name="Pangilinan J."/>
            <person name="Riley R."/>
            <person name="Labutti K."/>
            <person name="Andreopoulos B."/>
            <person name="Lipzen A."/>
            <person name="Chen C."/>
            <person name="Yanf M."/>
            <person name="Daum C."/>
            <person name="Ng V."/>
            <person name="Clum A."/>
            <person name="Ohm R."/>
            <person name="Martin F."/>
            <person name="Silar P."/>
            <person name="Natvig D."/>
            <person name="Lalanne C."/>
            <person name="Gautier V."/>
            <person name="Ament-Velasquez S.L."/>
            <person name="Kruys A."/>
            <person name="Hutchinson M.I."/>
            <person name="Powell A.J."/>
            <person name="Barry K."/>
            <person name="Miller A.N."/>
            <person name="Grigoriev I.V."/>
            <person name="Debuchy R."/>
            <person name="Gladieux P."/>
            <person name="Thoren M.H."/>
            <person name="Johannesson H."/>
        </authorList>
    </citation>
    <scope>NUCLEOTIDE SEQUENCE</scope>
    <source>
        <strain evidence="1">CBS 123565</strain>
    </source>
</reference>
<organism evidence="1 2">
    <name type="scientific">Trichocladium antarcticum</name>
    <dbReference type="NCBI Taxonomy" id="1450529"/>
    <lineage>
        <taxon>Eukaryota</taxon>
        <taxon>Fungi</taxon>
        <taxon>Dikarya</taxon>
        <taxon>Ascomycota</taxon>
        <taxon>Pezizomycotina</taxon>
        <taxon>Sordariomycetes</taxon>
        <taxon>Sordariomycetidae</taxon>
        <taxon>Sordariales</taxon>
        <taxon>Chaetomiaceae</taxon>
        <taxon>Trichocladium</taxon>
    </lineage>
</organism>
<dbReference type="EMBL" id="MU853415">
    <property type="protein sequence ID" value="KAK4132784.1"/>
    <property type="molecule type" value="Genomic_DNA"/>
</dbReference>
<comment type="caution">
    <text evidence="1">The sequence shown here is derived from an EMBL/GenBank/DDBJ whole genome shotgun (WGS) entry which is preliminary data.</text>
</comment>
<evidence type="ECO:0000313" key="1">
    <source>
        <dbReference type="EMBL" id="KAK4132784.1"/>
    </source>
</evidence>
<name>A0AAN6UHB9_9PEZI</name>
<sequence length="334" mass="37454">MSSLPLKVQVAIRDHWAREDSPLQNALRSLQDLLGHDVVVEPEWQLLVAELDALYADDRGALVVVVAGCLQTWAKSMTELLDDSAHDAWIETVLEKVPMRMRVFVEVAGSEAAATAWSEQRDGFVVHLPRKRIFQPAELFPVFRGDLLACFGEGKTTPQQPARAAGTAGDWVGMEVDTESGRAEVVEHPIRSQEPARAKVEFLPSVASLPRPDQLFLRPPYHLTMIPGHRQIELQCSHSPSLQLLADYLKRWCRVDHSDTRNPPAVQVSLKQSAFGLGEMFDRLVLSTENNMYTDKFQVTSPMVVALIEGVLGYTLMTNNGGWNFRRDTEFRIL</sequence>
<gene>
    <name evidence="1" type="ORF">BT67DRAFT_435327</name>
</gene>